<dbReference type="HOGENOM" id="CLU_2480411_0_0_9"/>
<accession>F8FPJ6</accession>
<evidence type="ECO:0000313" key="3">
    <source>
        <dbReference type="EMBL" id="AEI40220.1"/>
    </source>
</evidence>
<feature type="compositionally biased region" description="Basic and acidic residues" evidence="1">
    <location>
        <begin position="7"/>
        <end position="18"/>
    </location>
</feature>
<organism evidence="3 4">
    <name type="scientific">Paenibacillus mucilaginosus (strain KNP414)</name>
    <dbReference type="NCBI Taxonomy" id="1036673"/>
    <lineage>
        <taxon>Bacteria</taxon>
        <taxon>Bacillati</taxon>
        <taxon>Bacillota</taxon>
        <taxon>Bacilli</taxon>
        <taxon>Bacillales</taxon>
        <taxon>Paenibacillaceae</taxon>
        <taxon>Paenibacillus</taxon>
    </lineage>
</organism>
<feature type="transmembrane region" description="Helical" evidence="2">
    <location>
        <begin position="61"/>
        <end position="84"/>
    </location>
</feature>
<feature type="region of interest" description="Disordered" evidence="1">
    <location>
        <begin position="1"/>
        <end position="47"/>
    </location>
</feature>
<reference evidence="4" key="1">
    <citation type="submission" date="2011-06" db="EMBL/GenBank/DDBJ databases">
        <title>Complete genome sequence of Paenibacillus mucilaginosus KNP414.</title>
        <authorList>
            <person name="Wang J."/>
            <person name="Hu S."/>
            <person name="Hu X."/>
            <person name="Zhang B."/>
            <person name="Dong D."/>
            <person name="Zhang S."/>
            <person name="Zhao K."/>
            <person name="Wu D."/>
        </authorList>
    </citation>
    <scope>NUCLEOTIDE SEQUENCE [LARGE SCALE GENOMIC DNA]</scope>
    <source>
        <strain evidence="4">KNP414</strain>
    </source>
</reference>
<reference evidence="3 4" key="2">
    <citation type="journal article" date="2013" name="Genome Announc.">
        <title>Genome Sequence of Growth-Improving Paenibacillus mucilaginosus Strain KNP414.</title>
        <authorList>
            <person name="Lu J.J."/>
            <person name="Wang J.F."/>
            <person name="Hu X.F."/>
        </authorList>
    </citation>
    <scope>NUCLEOTIDE SEQUENCE [LARGE SCALE GENOMIC DNA]</scope>
    <source>
        <strain evidence="3 4">KNP414</strain>
    </source>
</reference>
<keyword evidence="2" id="KW-0812">Transmembrane</keyword>
<dbReference type="Proteomes" id="UP000006620">
    <property type="component" value="Chromosome"/>
</dbReference>
<sequence length="87" mass="9400">MDSGGRAPRELTYRDGWRRGRISPAGQGSLPDPAGHGDKGPTGMPGSLLWRSPHSGLPRCIPMLLFLLPAAVFAGFLWLVYLLARMA</sequence>
<keyword evidence="2" id="KW-0472">Membrane</keyword>
<dbReference type="RefSeq" id="WP_013915382.1">
    <property type="nucleotide sequence ID" value="NC_015690.1"/>
</dbReference>
<protein>
    <submittedName>
        <fullName evidence="3">Uncharacterized protein</fullName>
    </submittedName>
</protein>
<dbReference type="KEGG" id="pms:KNP414_01657"/>
<evidence type="ECO:0000256" key="2">
    <source>
        <dbReference type="SAM" id="Phobius"/>
    </source>
</evidence>
<evidence type="ECO:0000313" key="4">
    <source>
        <dbReference type="Proteomes" id="UP000006620"/>
    </source>
</evidence>
<dbReference type="PATRIC" id="fig|1036673.3.peg.1469"/>
<dbReference type="EMBL" id="CP002869">
    <property type="protein sequence ID" value="AEI40220.1"/>
    <property type="molecule type" value="Genomic_DNA"/>
</dbReference>
<gene>
    <name evidence="3" type="ordered locus">KNP414_01657</name>
</gene>
<proteinExistence type="predicted"/>
<dbReference type="AlphaFoldDB" id="F8FPJ6"/>
<evidence type="ECO:0000256" key="1">
    <source>
        <dbReference type="SAM" id="MobiDB-lite"/>
    </source>
</evidence>
<keyword evidence="2" id="KW-1133">Transmembrane helix</keyword>
<name>F8FPJ6_PAEMK</name>